<comment type="caution">
    <text evidence="17">The sequence shown here is derived from an EMBL/GenBank/DDBJ whole genome shotgun (WGS) entry which is preliminary data.</text>
</comment>
<evidence type="ECO:0000256" key="13">
    <source>
        <dbReference type="ARBA" id="ARBA00031464"/>
    </source>
</evidence>
<feature type="active site" description="Phosphoserine intermediate" evidence="14">
    <location>
        <position position="120"/>
    </location>
</feature>
<dbReference type="CDD" id="cd02027">
    <property type="entry name" value="APSK"/>
    <property type="match status" value="1"/>
</dbReference>
<evidence type="ECO:0000256" key="12">
    <source>
        <dbReference type="ARBA" id="ARBA00031393"/>
    </source>
</evidence>
<dbReference type="Gene3D" id="3.40.50.300">
    <property type="entry name" value="P-loop containing nucleotide triphosphate hydrolases"/>
    <property type="match status" value="1"/>
</dbReference>
<evidence type="ECO:0000256" key="1">
    <source>
        <dbReference type="ARBA" id="ARBA00001823"/>
    </source>
</evidence>
<evidence type="ECO:0000256" key="6">
    <source>
        <dbReference type="ARBA" id="ARBA00018163"/>
    </source>
</evidence>
<keyword evidence="7 14" id="KW-0808">Transferase</keyword>
<keyword evidence="14" id="KW-0597">Phosphoprotein</keyword>
<evidence type="ECO:0000256" key="9">
    <source>
        <dbReference type="ARBA" id="ARBA00022777"/>
    </source>
</evidence>
<keyword evidence="10 14" id="KW-0067">ATP-binding</keyword>
<evidence type="ECO:0000256" key="3">
    <source>
        <dbReference type="ARBA" id="ARBA00004806"/>
    </source>
</evidence>
<name>A0ABV7HIY8_9GAMM</name>
<dbReference type="PANTHER" id="PTHR11055">
    <property type="entry name" value="BIFUNCTIONAL 3'-PHOSPHOADENOSINE 5'-PHOSPHOSULFATE SYNTHASE"/>
    <property type="match status" value="1"/>
</dbReference>
<keyword evidence="8 14" id="KW-0547">Nucleotide-binding</keyword>
<dbReference type="InterPro" id="IPR059117">
    <property type="entry name" value="APS_kinase_dom"/>
</dbReference>
<protein>
    <recommendedName>
        <fullName evidence="6 14">Adenylyl-sulfate kinase</fullName>
        <ecNumber evidence="5 14">2.7.1.25</ecNumber>
    </recommendedName>
    <alternativeName>
        <fullName evidence="12 14">APS kinase</fullName>
    </alternativeName>
    <alternativeName>
        <fullName evidence="13 14">ATP adenosine-5'-phosphosulfate 3'-phosphotransferase</fullName>
    </alternativeName>
    <alternativeName>
        <fullName evidence="11 14">Adenosine-5'-phosphosulfate kinase</fullName>
    </alternativeName>
</protein>
<proteinExistence type="inferred from homology"/>
<evidence type="ECO:0000256" key="11">
    <source>
        <dbReference type="ARBA" id="ARBA00029724"/>
    </source>
</evidence>
<organism evidence="17 18">
    <name type="scientific">Gilvimarinus japonicus</name>
    <dbReference type="NCBI Taxonomy" id="1796469"/>
    <lineage>
        <taxon>Bacteria</taxon>
        <taxon>Pseudomonadati</taxon>
        <taxon>Pseudomonadota</taxon>
        <taxon>Gammaproteobacteria</taxon>
        <taxon>Cellvibrionales</taxon>
        <taxon>Cellvibrionaceae</taxon>
        <taxon>Gilvimarinus</taxon>
    </lineage>
</organism>
<dbReference type="PANTHER" id="PTHR11055:SF63">
    <property type="entry name" value="ADENYLYL-SULFATE KINASE 1, CHLOROPLASTIC"/>
    <property type="match status" value="1"/>
</dbReference>
<dbReference type="HAMAP" id="MF_00065">
    <property type="entry name" value="Adenylyl_sulf_kinase"/>
    <property type="match status" value="1"/>
</dbReference>
<evidence type="ECO:0000313" key="18">
    <source>
        <dbReference type="Proteomes" id="UP001595548"/>
    </source>
</evidence>
<evidence type="ECO:0000256" key="15">
    <source>
        <dbReference type="RuleBase" id="RU004347"/>
    </source>
</evidence>
<evidence type="ECO:0000256" key="4">
    <source>
        <dbReference type="ARBA" id="ARBA00007008"/>
    </source>
</evidence>
<evidence type="ECO:0000256" key="10">
    <source>
        <dbReference type="ARBA" id="ARBA00022840"/>
    </source>
</evidence>
<feature type="domain" description="APS kinase" evidence="16">
    <location>
        <begin position="40"/>
        <end position="187"/>
    </location>
</feature>
<sequence length="205" mass="22542">MDKSTIPYQLKDITLPSNAVWHKSTVCPDDRAMLMAQAPRCIWLTGLSGSGKSTVANALDATLHANGVKAFLLDGDNVRHGLNKDLGMTEADRAENIRRVGEVAKLMVESGLVVICAFISPYKRDRQMVRSMFKPGQFVEVYLDTPLATCEQRDPKGLYKKARAGVIKQFTGISDPYEQPESAELQLNTTDISVSQSVEAILNVL</sequence>
<dbReference type="NCBIfam" id="TIGR00455">
    <property type="entry name" value="apsK"/>
    <property type="match status" value="1"/>
</dbReference>
<comment type="pathway">
    <text evidence="3 14 15">Sulfur metabolism; hydrogen sulfide biosynthesis; sulfite from sulfate: step 2/3.</text>
</comment>
<evidence type="ECO:0000256" key="8">
    <source>
        <dbReference type="ARBA" id="ARBA00022741"/>
    </source>
</evidence>
<evidence type="ECO:0000313" key="17">
    <source>
        <dbReference type="EMBL" id="MFC3153843.1"/>
    </source>
</evidence>
<dbReference type="EMBL" id="JBHRTL010000001">
    <property type="protein sequence ID" value="MFC3153843.1"/>
    <property type="molecule type" value="Genomic_DNA"/>
</dbReference>
<evidence type="ECO:0000256" key="2">
    <source>
        <dbReference type="ARBA" id="ARBA00002632"/>
    </source>
</evidence>
<dbReference type="NCBIfam" id="NF003013">
    <property type="entry name" value="PRK03846.1"/>
    <property type="match status" value="1"/>
</dbReference>
<dbReference type="Pfam" id="PF01583">
    <property type="entry name" value="APS_kinase"/>
    <property type="match status" value="1"/>
</dbReference>
<feature type="binding site" evidence="14">
    <location>
        <begin position="46"/>
        <end position="53"/>
    </location>
    <ligand>
        <name>ATP</name>
        <dbReference type="ChEBI" id="CHEBI:30616"/>
    </ligand>
</feature>
<evidence type="ECO:0000256" key="14">
    <source>
        <dbReference type="HAMAP-Rule" id="MF_00065"/>
    </source>
</evidence>
<evidence type="ECO:0000259" key="16">
    <source>
        <dbReference type="Pfam" id="PF01583"/>
    </source>
</evidence>
<gene>
    <name evidence="14 17" type="primary">cysC</name>
    <name evidence="17" type="ORF">ACFOEB_01385</name>
</gene>
<dbReference type="InterPro" id="IPR027417">
    <property type="entry name" value="P-loop_NTPase"/>
</dbReference>
<dbReference type="Proteomes" id="UP001595548">
    <property type="component" value="Unassembled WGS sequence"/>
</dbReference>
<keyword evidence="9 14" id="KW-0418">Kinase</keyword>
<dbReference type="GO" id="GO:0004020">
    <property type="term" value="F:adenylylsulfate kinase activity"/>
    <property type="evidence" value="ECO:0007669"/>
    <property type="project" value="UniProtKB-EC"/>
</dbReference>
<dbReference type="RefSeq" id="WP_339616390.1">
    <property type="nucleotide sequence ID" value="NZ_AP031500.1"/>
</dbReference>
<comment type="catalytic activity">
    <reaction evidence="1 14 15">
        <text>adenosine 5'-phosphosulfate + ATP = 3'-phosphoadenylyl sulfate + ADP + H(+)</text>
        <dbReference type="Rhea" id="RHEA:24152"/>
        <dbReference type="ChEBI" id="CHEBI:15378"/>
        <dbReference type="ChEBI" id="CHEBI:30616"/>
        <dbReference type="ChEBI" id="CHEBI:58243"/>
        <dbReference type="ChEBI" id="CHEBI:58339"/>
        <dbReference type="ChEBI" id="CHEBI:456216"/>
        <dbReference type="EC" id="2.7.1.25"/>
    </reaction>
</comment>
<comment type="similarity">
    <text evidence="4 14 15">Belongs to the APS kinase family.</text>
</comment>
<dbReference type="InterPro" id="IPR002891">
    <property type="entry name" value="APS"/>
</dbReference>
<comment type="function">
    <text evidence="2 14 15">Catalyzes the synthesis of activated sulfate.</text>
</comment>
<evidence type="ECO:0000256" key="5">
    <source>
        <dbReference type="ARBA" id="ARBA00012121"/>
    </source>
</evidence>
<reference evidence="18" key="1">
    <citation type="journal article" date="2019" name="Int. J. Syst. Evol. Microbiol.">
        <title>The Global Catalogue of Microorganisms (GCM) 10K type strain sequencing project: providing services to taxonomists for standard genome sequencing and annotation.</title>
        <authorList>
            <consortium name="The Broad Institute Genomics Platform"/>
            <consortium name="The Broad Institute Genome Sequencing Center for Infectious Disease"/>
            <person name="Wu L."/>
            <person name="Ma J."/>
        </authorList>
    </citation>
    <scope>NUCLEOTIDE SEQUENCE [LARGE SCALE GENOMIC DNA]</scope>
    <source>
        <strain evidence="18">KCTC 52141</strain>
    </source>
</reference>
<dbReference type="SUPFAM" id="SSF52540">
    <property type="entry name" value="P-loop containing nucleoside triphosphate hydrolases"/>
    <property type="match status" value="1"/>
</dbReference>
<evidence type="ECO:0000256" key="7">
    <source>
        <dbReference type="ARBA" id="ARBA00022679"/>
    </source>
</evidence>
<accession>A0ABV7HIY8</accession>
<dbReference type="EC" id="2.7.1.25" evidence="5 14"/>
<keyword evidence="18" id="KW-1185">Reference proteome</keyword>